<reference evidence="6" key="1">
    <citation type="journal article" date="2010" name="Genome Biol.">
        <title>Genome sequence of the necrotrophic plant pathogen Pythium ultimum reveals original pathogenicity mechanisms and effector repertoire.</title>
        <authorList>
            <person name="Levesque C.A."/>
            <person name="Brouwer H."/>
            <person name="Cano L."/>
            <person name="Hamilton J.P."/>
            <person name="Holt C."/>
            <person name="Huitema E."/>
            <person name="Raffaele S."/>
            <person name="Robideau G.P."/>
            <person name="Thines M."/>
            <person name="Win J."/>
            <person name="Zerillo M.M."/>
            <person name="Beakes G.W."/>
            <person name="Boore J.L."/>
            <person name="Busam D."/>
            <person name="Dumas B."/>
            <person name="Ferriera S."/>
            <person name="Fuerstenberg S.I."/>
            <person name="Gachon C.M."/>
            <person name="Gaulin E."/>
            <person name="Govers F."/>
            <person name="Grenville-Briggs L."/>
            <person name="Horner N."/>
            <person name="Hostetler J."/>
            <person name="Jiang R.H."/>
            <person name="Johnson J."/>
            <person name="Krajaejun T."/>
            <person name="Lin H."/>
            <person name="Meijer H.J."/>
            <person name="Moore B."/>
            <person name="Morris P."/>
            <person name="Phuntmart V."/>
            <person name="Puiu D."/>
            <person name="Shetty J."/>
            <person name="Stajich J.E."/>
            <person name="Tripathy S."/>
            <person name="Wawra S."/>
            <person name="van West P."/>
            <person name="Whitty B.R."/>
            <person name="Coutinho P.M."/>
            <person name="Henrissat B."/>
            <person name="Martin F."/>
            <person name="Thomas P.D."/>
            <person name="Tyler B.M."/>
            <person name="De Vries R.P."/>
            <person name="Kamoun S."/>
            <person name="Yandell M."/>
            <person name="Tisserat N."/>
            <person name="Buell C.R."/>
        </authorList>
    </citation>
    <scope>NUCLEOTIDE SEQUENCE</scope>
    <source>
        <strain evidence="6">DAOM:BR144</strain>
    </source>
</reference>
<reference evidence="5" key="3">
    <citation type="submission" date="2015-02" db="UniProtKB">
        <authorList>
            <consortium name="EnsemblProtists"/>
        </authorList>
    </citation>
    <scope>IDENTIFICATION</scope>
    <source>
        <strain evidence="5">DAOM BR144</strain>
    </source>
</reference>
<accession>K3WEE5</accession>
<organism evidence="5 6">
    <name type="scientific">Globisporangium ultimum (strain ATCC 200006 / CBS 805.95 / DAOM BR144)</name>
    <name type="common">Pythium ultimum</name>
    <dbReference type="NCBI Taxonomy" id="431595"/>
    <lineage>
        <taxon>Eukaryota</taxon>
        <taxon>Sar</taxon>
        <taxon>Stramenopiles</taxon>
        <taxon>Oomycota</taxon>
        <taxon>Peronosporomycetes</taxon>
        <taxon>Pythiales</taxon>
        <taxon>Pythiaceae</taxon>
        <taxon>Globisporangium</taxon>
    </lineage>
</organism>
<dbReference type="Proteomes" id="UP000019132">
    <property type="component" value="Unassembled WGS sequence"/>
</dbReference>
<evidence type="ECO:0000313" key="6">
    <source>
        <dbReference type="Proteomes" id="UP000019132"/>
    </source>
</evidence>
<dbReference type="EMBL" id="GL376603">
    <property type="status" value="NOT_ANNOTATED_CDS"/>
    <property type="molecule type" value="Genomic_DNA"/>
</dbReference>
<dbReference type="EnsemblProtists" id="PYU1_T003336">
    <property type="protein sequence ID" value="PYU1_T003336"/>
    <property type="gene ID" value="PYU1_G003326"/>
</dbReference>
<dbReference type="Pfam" id="PF20147">
    <property type="entry name" value="Crinkler"/>
    <property type="match status" value="1"/>
</dbReference>
<feature type="domain" description="Crinkler effector protein N-terminal" evidence="4">
    <location>
        <begin position="2"/>
        <end position="72"/>
    </location>
</feature>
<protein>
    <recommendedName>
        <fullName evidence="4">Crinkler effector protein N-terminal domain-containing protein</fullName>
    </recommendedName>
</protein>
<evidence type="ECO:0000259" key="4">
    <source>
        <dbReference type="Pfam" id="PF20147"/>
    </source>
</evidence>
<dbReference type="AlphaFoldDB" id="K3WEE5"/>
<keyword evidence="3" id="KW-0964">Secreted</keyword>
<dbReference type="GO" id="GO:0043657">
    <property type="term" value="C:host cell"/>
    <property type="evidence" value="ECO:0007669"/>
    <property type="project" value="UniProtKB-SubCell"/>
</dbReference>
<comment type="subcellular location">
    <subcellularLocation>
        <location evidence="1">Host cell</location>
    </subcellularLocation>
    <subcellularLocation>
        <location evidence="2">Secreted</location>
    </subcellularLocation>
</comment>
<sequence length="90" mass="9627">MVLCCALVGVKAAAFSVQVRKRDLADRLKDEIKKTFASKILCDASSELQLYPGRTNNARLSSDDEAALQLESGHVDASIEAMISAGPMDA</sequence>
<evidence type="ECO:0000313" key="5">
    <source>
        <dbReference type="EnsemblProtists" id="PYU1_T003336"/>
    </source>
</evidence>
<dbReference type="InParanoid" id="K3WEE5"/>
<keyword evidence="6" id="KW-1185">Reference proteome</keyword>
<dbReference type="VEuPathDB" id="FungiDB:PYU1_G003326"/>
<evidence type="ECO:0000256" key="2">
    <source>
        <dbReference type="ARBA" id="ARBA00004613"/>
    </source>
</evidence>
<dbReference type="HOGENOM" id="CLU_114740_3_0_1"/>
<reference evidence="6" key="2">
    <citation type="submission" date="2010-04" db="EMBL/GenBank/DDBJ databases">
        <authorList>
            <person name="Buell R."/>
            <person name="Hamilton J."/>
            <person name="Hostetler J."/>
        </authorList>
    </citation>
    <scope>NUCLEOTIDE SEQUENCE [LARGE SCALE GENOMIC DNA]</scope>
    <source>
        <strain evidence="6">DAOM:BR144</strain>
    </source>
</reference>
<dbReference type="GO" id="GO:0005576">
    <property type="term" value="C:extracellular region"/>
    <property type="evidence" value="ECO:0007669"/>
    <property type="project" value="UniProtKB-SubCell"/>
</dbReference>
<evidence type="ECO:0000256" key="3">
    <source>
        <dbReference type="ARBA" id="ARBA00022525"/>
    </source>
</evidence>
<dbReference type="InterPro" id="IPR045379">
    <property type="entry name" value="Crinkler_N"/>
</dbReference>
<proteinExistence type="predicted"/>
<evidence type="ECO:0000256" key="1">
    <source>
        <dbReference type="ARBA" id="ARBA00004340"/>
    </source>
</evidence>
<name>K3WEE5_GLOUD</name>